<dbReference type="EMBL" id="BMQK01000006">
    <property type="protein sequence ID" value="GGQ60711.1"/>
    <property type="molecule type" value="Genomic_DNA"/>
</dbReference>
<protein>
    <recommendedName>
        <fullName evidence="4">Ketoreductase domain-containing protein</fullName>
    </recommendedName>
</protein>
<organism evidence="5 6">
    <name type="scientific">Streptomyces ruber</name>
    <dbReference type="NCBI Taxonomy" id="83378"/>
    <lineage>
        <taxon>Bacteria</taxon>
        <taxon>Bacillati</taxon>
        <taxon>Actinomycetota</taxon>
        <taxon>Actinomycetes</taxon>
        <taxon>Kitasatosporales</taxon>
        <taxon>Streptomycetaceae</taxon>
        <taxon>Streptomyces</taxon>
    </lineage>
</organism>
<feature type="compositionally biased region" description="Pro residues" evidence="3">
    <location>
        <begin position="1"/>
        <end position="16"/>
    </location>
</feature>
<gene>
    <name evidence="5" type="ORF">GCM10010145_33540</name>
</gene>
<dbReference type="InterPro" id="IPR036291">
    <property type="entry name" value="NAD(P)-bd_dom_sf"/>
</dbReference>
<dbReference type="GO" id="GO:0005737">
    <property type="term" value="C:cytoplasm"/>
    <property type="evidence" value="ECO:0007669"/>
    <property type="project" value="TreeGrafter"/>
</dbReference>
<dbReference type="Gene3D" id="3.40.50.720">
    <property type="entry name" value="NAD(P)-binding Rossmann-like Domain"/>
    <property type="match status" value="1"/>
</dbReference>
<evidence type="ECO:0000313" key="5">
    <source>
        <dbReference type="EMBL" id="GGQ60711.1"/>
    </source>
</evidence>
<dbReference type="Pfam" id="PF08659">
    <property type="entry name" value="KR"/>
    <property type="match status" value="1"/>
</dbReference>
<feature type="region of interest" description="Disordered" evidence="3">
    <location>
        <begin position="679"/>
        <end position="706"/>
    </location>
</feature>
<dbReference type="AlphaFoldDB" id="A0A918BD99"/>
<proteinExistence type="predicted"/>
<name>A0A918BD99_9ACTN</name>
<reference evidence="5" key="1">
    <citation type="journal article" date="2014" name="Int. J. Syst. Evol. Microbiol.">
        <title>Complete genome sequence of Corynebacterium casei LMG S-19264T (=DSM 44701T), isolated from a smear-ripened cheese.</title>
        <authorList>
            <consortium name="US DOE Joint Genome Institute (JGI-PGF)"/>
            <person name="Walter F."/>
            <person name="Albersmeier A."/>
            <person name="Kalinowski J."/>
            <person name="Ruckert C."/>
        </authorList>
    </citation>
    <scope>NUCLEOTIDE SEQUENCE</scope>
    <source>
        <strain evidence="5">JCM 3131</strain>
    </source>
</reference>
<feature type="compositionally biased region" description="Gly residues" evidence="3">
    <location>
        <begin position="687"/>
        <end position="703"/>
    </location>
</feature>
<dbReference type="GO" id="GO:0005886">
    <property type="term" value="C:plasma membrane"/>
    <property type="evidence" value="ECO:0007669"/>
    <property type="project" value="TreeGrafter"/>
</dbReference>
<feature type="domain" description="Ketoreductase" evidence="4">
    <location>
        <begin position="258"/>
        <end position="487"/>
    </location>
</feature>
<dbReference type="Proteomes" id="UP000620156">
    <property type="component" value="Unassembled WGS sequence"/>
</dbReference>
<keyword evidence="6" id="KW-1185">Reference proteome</keyword>
<evidence type="ECO:0000313" key="6">
    <source>
        <dbReference type="Proteomes" id="UP000620156"/>
    </source>
</evidence>
<dbReference type="SMART" id="SM00822">
    <property type="entry name" value="PKS_KR"/>
    <property type="match status" value="1"/>
</dbReference>
<comment type="caution">
    <text evidence="5">The sequence shown here is derived from an EMBL/GenBank/DDBJ whole genome shotgun (WGS) entry which is preliminary data.</text>
</comment>
<dbReference type="PANTHER" id="PTHR43775:SF37">
    <property type="entry name" value="SI:DKEY-61P9.11"/>
    <property type="match status" value="1"/>
</dbReference>
<dbReference type="RefSeq" id="WP_189217632.1">
    <property type="nucleotide sequence ID" value="NZ_BMQK01000006.1"/>
</dbReference>
<evidence type="ECO:0000256" key="2">
    <source>
        <dbReference type="ARBA" id="ARBA00022553"/>
    </source>
</evidence>
<keyword evidence="2" id="KW-0597">Phosphoprotein</keyword>
<dbReference type="SUPFAM" id="SSF51735">
    <property type="entry name" value="NAD(P)-binding Rossmann-fold domains"/>
    <property type="match status" value="2"/>
</dbReference>
<dbReference type="GO" id="GO:0004312">
    <property type="term" value="F:fatty acid synthase activity"/>
    <property type="evidence" value="ECO:0007669"/>
    <property type="project" value="TreeGrafter"/>
</dbReference>
<sequence>MTLAPAGPPAPAPAAPSTPAGHRWPALRPHLSSFDPDAFVRPVGRFVWEPVEVPSPGPGPQDPAPLAGRALLLVGEDAALAGAVGAALERRGARVVPYTPGTELRADGWDGIVDLNVAGTTYEPGDTNWRPALVRTTEAVRGAYARWAAEPRFGRHVYLAVTHLGGLGGYGDGAVPQPLGGIWAGLAKCLPRELPTTGVVVVDVDRAEPEVIAEAVAREYPRPGHFEVCYRAGRRHVLAGRPAADTPPPGGTPPGPEDTVLITGGARGVGFAAARAFAGTFGCRVVVTGRGERPVPDGSSGLDDAEFAGWRRARLATARTPADLARVRREVRRAEEDRTVLRNLTGAAADGLRIDYLRCDCTDPAQVERVFAALGDGPTHVVHNAGTDDPARFDRKSAEEVVRTVDVKVTGFANLVTAVLARPERRARLRLLSNVGSLAGRMGGMVGQIDYAAGNEALARLGFWARDGLGLPVQTLCWPTWERLGVIANYAAAVRYVSTLDPAEGARRWSAELASGHTGEVVFLGRVGAVLSPGQLRGFGMLTGHPDLPRLHALDHYLGEVEEYAVFRSLRTALTLPAGRHPCLAEFRVAGEPAVPVGVVLEYAVTAGDWVVPEGWPPLHLREVRDVRVDLARLRFAGGSLTLRREARGRYRGDEWCVDVTVRDGAGAEVAAATPVYGDVPADGVPDGTGTGSGTGTGTGTGGRTPVRRAGSGLLDWAGVVFPEGAGAPPDDPAAGIPVPAALPADLWTVPFPPEPTVDPAAVEALVRAADRGAPRTAPGTFAVRRLVLAPGAQRVEHLRAVAGTDRWTGSREGVTVLLAEGVGLTG</sequence>
<dbReference type="PANTHER" id="PTHR43775">
    <property type="entry name" value="FATTY ACID SYNTHASE"/>
    <property type="match status" value="1"/>
</dbReference>
<evidence type="ECO:0000259" key="4">
    <source>
        <dbReference type="SMART" id="SM00822"/>
    </source>
</evidence>
<feature type="region of interest" description="Disordered" evidence="3">
    <location>
        <begin position="1"/>
        <end position="28"/>
    </location>
</feature>
<dbReference type="InterPro" id="IPR050091">
    <property type="entry name" value="PKS_NRPS_Biosynth_Enz"/>
</dbReference>
<keyword evidence="1" id="KW-0596">Phosphopantetheine</keyword>
<evidence type="ECO:0000256" key="3">
    <source>
        <dbReference type="SAM" id="MobiDB-lite"/>
    </source>
</evidence>
<dbReference type="GO" id="GO:0006633">
    <property type="term" value="P:fatty acid biosynthetic process"/>
    <property type="evidence" value="ECO:0007669"/>
    <property type="project" value="TreeGrafter"/>
</dbReference>
<evidence type="ECO:0000256" key="1">
    <source>
        <dbReference type="ARBA" id="ARBA00022450"/>
    </source>
</evidence>
<reference evidence="5" key="2">
    <citation type="submission" date="2020-09" db="EMBL/GenBank/DDBJ databases">
        <authorList>
            <person name="Sun Q."/>
            <person name="Ohkuma M."/>
        </authorList>
    </citation>
    <scope>NUCLEOTIDE SEQUENCE</scope>
    <source>
        <strain evidence="5">JCM 3131</strain>
    </source>
</reference>
<dbReference type="InterPro" id="IPR013968">
    <property type="entry name" value="PKS_KR"/>
</dbReference>
<accession>A0A918BD99</accession>
<dbReference type="InterPro" id="IPR057326">
    <property type="entry name" value="KR_dom"/>
</dbReference>
<dbReference type="GO" id="GO:0071770">
    <property type="term" value="P:DIM/DIP cell wall layer assembly"/>
    <property type="evidence" value="ECO:0007669"/>
    <property type="project" value="TreeGrafter"/>
</dbReference>